<dbReference type="GO" id="GO:0008962">
    <property type="term" value="F:phosphatidylglycerophosphatase activity"/>
    <property type="evidence" value="ECO:0007669"/>
    <property type="project" value="InterPro"/>
</dbReference>
<dbReference type="PANTHER" id="PTHR19288:SF25">
    <property type="entry name" value="PHOSPHATIDYLGLYCEROPHOSPHATASE GEP4, MITOCHONDRIAL"/>
    <property type="match status" value="1"/>
</dbReference>
<dbReference type="NCBIfam" id="TIGR01662">
    <property type="entry name" value="HAD-SF-IIIA"/>
    <property type="match status" value="1"/>
</dbReference>
<reference evidence="1" key="1">
    <citation type="submission" date="2022-04" db="EMBL/GenBank/DDBJ databases">
        <title>A functionally conserved STORR gene fusion in Papaver species that diverged 16.8 million years ago.</title>
        <authorList>
            <person name="Catania T."/>
        </authorList>
    </citation>
    <scope>NUCLEOTIDE SEQUENCE</scope>
    <source>
        <strain evidence="1">S-188037</strain>
    </source>
</reference>
<dbReference type="InterPro" id="IPR036412">
    <property type="entry name" value="HAD-like_sf"/>
</dbReference>
<dbReference type="Pfam" id="PF09419">
    <property type="entry name" value="PGP_phosphatase"/>
    <property type="match status" value="1"/>
</dbReference>
<accession>A0AAD4T3V4</accession>
<dbReference type="InterPro" id="IPR023214">
    <property type="entry name" value="HAD_sf"/>
</dbReference>
<name>A0AAD4T3V4_9MAGN</name>
<sequence>MTRVWSGKKRIMVVSLIGSIPSYCYSHYLNPNQLLFTHTSQFPISIQDNNTHSTSSCRRRRKPISLYFHTKDNSGHYYKIPNSPNQNTLLYYLTKTIFLFKNNKEEGNQTPGGGGGDKGVKEQGNCEKLGFVKMWWTNLKAILGQRLNIEGITSFVNVVTKERNLGIPHITVEDIRWIDWGEMKKRGFKGVVFDKDNTLTLPYSLSLWSPLETSLDHCRSVFGDNVVVFSNSAGLRQFDADGTKARAVEESIGVHVLRHSVKKPAGDAKEIEKYFGCGTSQLLMVGDRHFTDVVYGNRNGFLTILTKPLSLVDEPFIVKQVRKLEGYLVNYWYQKGLKPNNHNLLQEALLCMKRPPPS</sequence>
<comment type="caution">
    <text evidence="1">The sequence shown here is derived from an EMBL/GenBank/DDBJ whole genome shotgun (WGS) entry which is preliminary data.</text>
</comment>
<evidence type="ECO:0000313" key="1">
    <source>
        <dbReference type="EMBL" id="KAI3935487.1"/>
    </source>
</evidence>
<dbReference type="FunFam" id="3.40.50.1000:FF:000148">
    <property type="entry name" value="Haloacid dehalogenase superfamily protein"/>
    <property type="match status" value="1"/>
</dbReference>
<keyword evidence="2" id="KW-1185">Reference proteome</keyword>
<dbReference type="EMBL" id="JAJJMB010006268">
    <property type="protein sequence ID" value="KAI3935487.1"/>
    <property type="molecule type" value="Genomic_DNA"/>
</dbReference>
<dbReference type="PANTHER" id="PTHR19288">
    <property type="entry name" value="4-NITROPHENYLPHOSPHATASE-RELATED"/>
    <property type="match status" value="1"/>
</dbReference>
<evidence type="ECO:0000313" key="2">
    <source>
        <dbReference type="Proteomes" id="UP001202328"/>
    </source>
</evidence>
<dbReference type="NCBIfam" id="TIGR01668">
    <property type="entry name" value="YqeG_hyp_ppase"/>
    <property type="match status" value="1"/>
</dbReference>
<dbReference type="Proteomes" id="UP001202328">
    <property type="component" value="Unassembled WGS sequence"/>
</dbReference>
<dbReference type="InterPro" id="IPR010021">
    <property type="entry name" value="PGPP1/Gep4"/>
</dbReference>
<proteinExistence type="predicted"/>
<gene>
    <name evidence="1" type="ORF">MKW98_027627</name>
</gene>
<dbReference type="InterPro" id="IPR027706">
    <property type="entry name" value="PGP_Pase"/>
</dbReference>
<dbReference type="InterPro" id="IPR006549">
    <property type="entry name" value="HAD-SF_hydro_IIIA"/>
</dbReference>
<dbReference type="AlphaFoldDB" id="A0AAD4T3V4"/>
<dbReference type="SUPFAM" id="SSF56784">
    <property type="entry name" value="HAD-like"/>
    <property type="match status" value="1"/>
</dbReference>
<dbReference type="Gene3D" id="3.40.50.1000">
    <property type="entry name" value="HAD superfamily/HAD-like"/>
    <property type="match status" value="1"/>
</dbReference>
<dbReference type="GO" id="GO:0005737">
    <property type="term" value="C:cytoplasm"/>
    <property type="evidence" value="ECO:0007669"/>
    <property type="project" value="TreeGrafter"/>
</dbReference>
<protein>
    <submittedName>
        <fullName evidence="1">Uncharacterized protein</fullName>
    </submittedName>
</protein>
<organism evidence="1 2">
    <name type="scientific">Papaver atlanticum</name>
    <dbReference type="NCBI Taxonomy" id="357466"/>
    <lineage>
        <taxon>Eukaryota</taxon>
        <taxon>Viridiplantae</taxon>
        <taxon>Streptophyta</taxon>
        <taxon>Embryophyta</taxon>
        <taxon>Tracheophyta</taxon>
        <taxon>Spermatophyta</taxon>
        <taxon>Magnoliopsida</taxon>
        <taxon>Ranunculales</taxon>
        <taxon>Papaveraceae</taxon>
        <taxon>Papaveroideae</taxon>
        <taxon>Papaver</taxon>
    </lineage>
</organism>